<feature type="non-terminal residue" evidence="3">
    <location>
        <position position="1"/>
    </location>
</feature>
<name>A0A8S2UQX1_9BILA</name>
<keyword evidence="1" id="KW-0472">Membrane</keyword>
<proteinExistence type="predicted"/>
<dbReference type="GO" id="GO:0034632">
    <property type="term" value="F:retinol transmembrane transporter activity"/>
    <property type="evidence" value="ECO:0007669"/>
    <property type="project" value="InterPro"/>
</dbReference>
<dbReference type="Pfam" id="PF14752">
    <property type="entry name" value="RBP_receptor"/>
    <property type="match status" value="1"/>
</dbReference>
<sequence>MMITSFLFLLQKPPPLLNPINRDLVRLSLVAGLLLFFLLLLLVITTVVHFTSFQFGIIDEKRIENIVNDTVRLVTRCEKISDYRIGNLFMFPISLALILLFSWFIKSDKKCLKHCDGRPGIIPPIEPFRTANRFTTATVFGILAFEVLKIFEEVLFSTTEPSKQGVLFELLERIAVVLLVGMRYYPVLASLQLRNIFCRFMSWLYILPDLTFTIYREGSCMGFLPLSKRFSAIEESKLRLEWGSWFIIYGLVKNTPHFVCLSYIASELTVRLWYDSCYKQLKSKKSIWISPIIEYDEYNFSKYYVMKLFRRTVSMNKNINSVNNTVNTSDEEQ</sequence>
<dbReference type="AlphaFoldDB" id="A0A8S2UQX1"/>
<evidence type="ECO:0000313" key="4">
    <source>
        <dbReference type="Proteomes" id="UP000682733"/>
    </source>
</evidence>
<dbReference type="EMBL" id="CAJNOK010041026">
    <property type="protein sequence ID" value="CAF1555083.1"/>
    <property type="molecule type" value="Genomic_DNA"/>
</dbReference>
<keyword evidence="1" id="KW-0812">Transmembrane</keyword>
<dbReference type="InterPro" id="IPR026612">
    <property type="entry name" value="STRA6-like"/>
</dbReference>
<organism evidence="3 4">
    <name type="scientific">Didymodactylos carnosus</name>
    <dbReference type="NCBI Taxonomy" id="1234261"/>
    <lineage>
        <taxon>Eukaryota</taxon>
        <taxon>Metazoa</taxon>
        <taxon>Spiralia</taxon>
        <taxon>Gnathifera</taxon>
        <taxon>Rotifera</taxon>
        <taxon>Eurotatoria</taxon>
        <taxon>Bdelloidea</taxon>
        <taxon>Philodinida</taxon>
        <taxon>Philodinidae</taxon>
        <taxon>Didymodactylos</taxon>
    </lineage>
</organism>
<gene>
    <name evidence="2" type="ORF">OVA965_LOCUS39504</name>
    <name evidence="3" type="ORF">TMI583_LOCUS40810</name>
</gene>
<protein>
    <submittedName>
        <fullName evidence="3">Uncharacterized protein</fullName>
    </submittedName>
</protein>
<dbReference type="EMBL" id="CAJOBA010063543">
    <property type="protein sequence ID" value="CAF4345740.1"/>
    <property type="molecule type" value="Genomic_DNA"/>
</dbReference>
<dbReference type="Proteomes" id="UP000682733">
    <property type="component" value="Unassembled WGS sequence"/>
</dbReference>
<comment type="caution">
    <text evidence="3">The sequence shown here is derived from an EMBL/GenBank/DDBJ whole genome shotgun (WGS) entry which is preliminary data.</text>
</comment>
<feature type="transmembrane region" description="Helical" evidence="1">
    <location>
        <begin position="29"/>
        <end position="53"/>
    </location>
</feature>
<accession>A0A8S2UQX1</accession>
<dbReference type="GO" id="GO:0038023">
    <property type="term" value="F:signaling receptor activity"/>
    <property type="evidence" value="ECO:0007669"/>
    <property type="project" value="InterPro"/>
</dbReference>
<feature type="transmembrane region" description="Helical" evidence="1">
    <location>
        <begin position="85"/>
        <end position="105"/>
    </location>
</feature>
<evidence type="ECO:0000313" key="3">
    <source>
        <dbReference type="EMBL" id="CAF4345740.1"/>
    </source>
</evidence>
<keyword evidence="1" id="KW-1133">Transmembrane helix</keyword>
<dbReference type="Proteomes" id="UP000677228">
    <property type="component" value="Unassembled WGS sequence"/>
</dbReference>
<evidence type="ECO:0000313" key="2">
    <source>
        <dbReference type="EMBL" id="CAF1555083.1"/>
    </source>
</evidence>
<evidence type="ECO:0000256" key="1">
    <source>
        <dbReference type="SAM" id="Phobius"/>
    </source>
</evidence>
<reference evidence="3" key="1">
    <citation type="submission" date="2021-02" db="EMBL/GenBank/DDBJ databases">
        <authorList>
            <person name="Nowell W R."/>
        </authorList>
    </citation>
    <scope>NUCLEOTIDE SEQUENCE</scope>
</reference>